<dbReference type="GO" id="GO:0071555">
    <property type="term" value="P:cell wall organization"/>
    <property type="evidence" value="ECO:0007669"/>
    <property type="project" value="UniProtKB-KW"/>
</dbReference>
<dbReference type="SUPFAM" id="SSF51984">
    <property type="entry name" value="MurCD N-terminal domain"/>
    <property type="match status" value="1"/>
</dbReference>
<dbReference type="Proteomes" id="UP000178587">
    <property type="component" value="Unassembled WGS sequence"/>
</dbReference>
<dbReference type="PANTHER" id="PTHR43445:SF3">
    <property type="entry name" value="UDP-N-ACETYLMURAMATE--L-ALANINE LIGASE"/>
    <property type="match status" value="1"/>
</dbReference>
<dbReference type="GO" id="GO:0005524">
    <property type="term" value="F:ATP binding"/>
    <property type="evidence" value="ECO:0007669"/>
    <property type="project" value="UniProtKB-KW"/>
</dbReference>
<keyword evidence="8" id="KW-0961">Cell wall biogenesis/degradation</keyword>
<dbReference type="AlphaFoldDB" id="A0A1F6EIZ3"/>
<keyword evidence="4" id="KW-0067">ATP-binding</keyword>
<keyword evidence="7" id="KW-0131">Cell cycle</keyword>
<evidence type="ECO:0000259" key="9">
    <source>
        <dbReference type="Pfam" id="PF01225"/>
    </source>
</evidence>
<keyword evidence="3" id="KW-0547">Nucleotide-binding</keyword>
<dbReference type="Gene3D" id="3.40.1190.10">
    <property type="entry name" value="Mur-like, catalytic domain"/>
    <property type="match status" value="1"/>
</dbReference>
<dbReference type="GO" id="GO:0051301">
    <property type="term" value="P:cell division"/>
    <property type="evidence" value="ECO:0007669"/>
    <property type="project" value="UniProtKB-KW"/>
</dbReference>
<evidence type="ECO:0000256" key="7">
    <source>
        <dbReference type="ARBA" id="ARBA00023306"/>
    </source>
</evidence>
<dbReference type="InterPro" id="IPR036565">
    <property type="entry name" value="Mur-like_cat_sf"/>
</dbReference>
<comment type="caution">
    <text evidence="12">The sequence shown here is derived from an EMBL/GenBank/DDBJ whole genome shotgun (WGS) entry which is preliminary data.</text>
</comment>
<gene>
    <name evidence="12" type="ORF">A3A34_02975</name>
</gene>
<dbReference type="InterPro" id="IPR013221">
    <property type="entry name" value="Mur_ligase_cen"/>
</dbReference>
<dbReference type="Gene3D" id="3.90.190.20">
    <property type="entry name" value="Mur ligase, C-terminal domain"/>
    <property type="match status" value="1"/>
</dbReference>
<dbReference type="GO" id="GO:0009252">
    <property type="term" value="P:peptidoglycan biosynthetic process"/>
    <property type="evidence" value="ECO:0007669"/>
    <property type="project" value="UniProtKB-KW"/>
</dbReference>
<organism evidence="12 13">
    <name type="scientific">Candidatus Kaiserbacteria bacterium RIFCSPLOWO2_01_FULL_50_24</name>
    <dbReference type="NCBI Taxonomy" id="1798507"/>
    <lineage>
        <taxon>Bacteria</taxon>
        <taxon>Candidatus Kaiseribacteriota</taxon>
    </lineage>
</organism>
<keyword evidence="2" id="KW-0132">Cell division</keyword>
<dbReference type="SUPFAM" id="SSF53244">
    <property type="entry name" value="MurD-like peptide ligases, peptide-binding domain"/>
    <property type="match status" value="1"/>
</dbReference>
<dbReference type="InterPro" id="IPR004101">
    <property type="entry name" value="Mur_ligase_C"/>
</dbReference>
<evidence type="ECO:0000256" key="3">
    <source>
        <dbReference type="ARBA" id="ARBA00022741"/>
    </source>
</evidence>
<reference evidence="12 13" key="1">
    <citation type="journal article" date="2016" name="Nat. Commun.">
        <title>Thousands of microbial genomes shed light on interconnected biogeochemical processes in an aquifer system.</title>
        <authorList>
            <person name="Anantharaman K."/>
            <person name="Brown C.T."/>
            <person name="Hug L.A."/>
            <person name="Sharon I."/>
            <person name="Castelle C.J."/>
            <person name="Probst A.J."/>
            <person name="Thomas B.C."/>
            <person name="Singh A."/>
            <person name="Wilkins M.J."/>
            <person name="Karaoz U."/>
            <person name="Brodie E.L."/>
            <person name="Williams K.H."/>
            <person name="Hubbard S.S."/>
            <person name="Banfield J.F."/>
        </authorList>
    </citation>
    <scope>NUCLEOTIDE SEQUENCE [LARGE SCALE GENOMIC DNA]</scope>
</reference>
<dbReference type="EMBL" id="MFLU01000016">
    <property type="protein sequence ID" value="OGG73613.1"/>
    <property type="molecule type" value="Genomic_DNA"/>
</dbReference>
<evidence type="ECO:0000313" key="13">
    <source>
        <dbReference type="Proteomes" id="UP000178587"/>
    </source>
</evidence>
<dbReference type="Pfam" id="PF02875">
    <property type="entry name" value="Mur_ligase_C"/>
    <property type="match status" value="1"/>
</dbReference>
<keyword evidence="1" id="KW-0436">Ligase</keyword>
<evidence type="ECO:0000313" key="12">
    <source>
        <dbReference type="EMBL" id="OGG73613.1"/>
    </source>
</evidence>
<name>A0A1F6EIZ3_9BACT</name>
<evidence type="ECO:0000256" key="4">
    <source>
        <dbReference type="ARBA" id="ARBA00022840"/>
    </source>
</evidence>
<dbReference type="STRING" id="1798507.A3A34_02975"/>
<feature type="domain" description="Mur ligase central" evidence="11">
    <location>
        <begin position="110"/>
        <end position="209"/>
    </location>
</feature>
<evidence type="ECO:0000256" key="2">
    <source>
        <dbReference type="ARBA" id="ARBA00022618"/>
    </source>
</evidence>
<evidence type="ECO:0000256" key="1">
    <source>
        <dbReference type="ARBA" id="ARBA00022598"/>
    </source>
</evidence>
<accession>A0A1F6EIZ3</accession>
<sequence>MKIPQNIYMVGIGGIGMSALAQLFKHEGKRVSGSDREESPVTDMLKKQGFKLYFEHDAENVPNDTGLLIYSDAVPEDNPERAAAREKGIPELSYFQALGEVSKKYRTIAVAGTHGKTTTAAMLASILKAAGKEPTAIVGSLVNEWGSNYLAGTSDILVVEACEYKKHFLELHTEVLVITNIEWDHTDYYKTPKEFKAAFAEVRRQAKKVIEKDEYVKELVPDLLLIGEFNKENARAAKATARALFPELENVVIDEALKNFKGVWRRFEYKGKTKEGALVYDDYAHHPTAIRKTLEATRTKFPSKKITVAFHPHLYSRTRDLMNDFAKSLALADEVILAPIYPAREEPILGVTSEALAEKISALGTPARAFSSLDEVRDALLAISYKLQATSLLITMGAGDIYKVAEQIAD</sequence>
<dbReference type="PANTHER" id="PTHR43445">
    <property type="entry name" value="UDP-N-ACETYLMURAMATE--L-ALANINE LIGASE-RELATED"/>
    <property type="match status" value="1"/>
</dbReference>
<evidence type="ECO:0000256" key="6">
    <source>
        <dbReference type="ARBA" id="ARBA00022984"/>
    </source>
</evidence>
<dbReference type="GO" id="GO:0016881">
    <property type="term" value="F:acid-amino acid ligase activity"/>
    <property type="evidence" value="ECO:0007669"/>
    <property type="project" value="InterPro"/>
</dbReference>
<feature type="domain" description="Mur ligase N-terminal catalytic" evidence="9">
    <location>
        <begin position="7"/>
        <end position="105"/>
    </location>
</feature>
<dbReference type="InterPro" id="IPR000713">
    <property type="entry name" value="Mur_ligase_N"/>
</dbReference>
<protein>
    <recommendedName>
        <fullName evidence="14">UDP-N-acetylmuramate--L-alanine ligase</fullName>
    </recommendedName>
</protein>
<evidence type="ECO:0000259" key="11">
    <source>
        <dbReference type="Pfam" id="PF08245"/>
    </source>
</evidence>
<proteinExistence type="predicted"/>
<feature type="domain" description="Mur ligase C-terminal" evidence="10">
    <location>
        <begin position="265"/>
        <end position="399"/>
    </location>
</feature>
<dbReference type="Pfam" id="PF01225">
    <property type="entry name" value="Mur_ligase"/>
    <property type="match status" value="1"/>
</dbReference>
<dbReference type="CDD" id="cd01983">
    <property type="entry name" value="SIMIBI"/>
    <property type="match status" value="1"/>
</dbReference>
<dbReference type="SUPFAM" id="SSF53623">
    <property type="entry name" value="MurD-like peptide ligases, catalytic domain"/>
    <property type="match status" value="1"/>
</dbReference>
<keyword evidence="5" id="KW-0133">Cell shape</keyword>
<evidence type="ECO:0000256" key="8">
    <source>
        <dbReference type="ARBA" id="ARBA00023316"/>
    </source>
</evidence>
<keyword evidence="6" id="KW-0573">Peptidoglycan synthesis</keyword>
<evidence type="ECO:0008006" key="14">
    <source>
        <dbReference type="Google" id="ProtNLM"/>
    </source>
</evidence>
<evidence type="ECO:0000259" key="10">
    <source>
        <dbReference type="Pfam" id="PF02875"/>
    </source>
</evidence>
<evidence type="ECO:0000256" key="5">
    <source>
        <dbReference type="ARBA" id="ARBA00022960"/>
    </source>
</evidence>
<dbReference type="GO" id="GO:0008360">
    <property type="term" value="P:regulation of cell shape"/>
    <property type="evidence" value="ECO:0007669"/>
    <property type="project" value="UniProtKB-KW"/>
</dbReference>
<dbReference type="Pfam" id="PF08245">
    <property type="entry name" value="Mur_ligase_M"/>
    <property type="match status" value="1"/>
</dbReference>
<dbReference type="Gene3D" id="3.40.50.720">
    <property type="entry name" value="NAD(P)-binding Rossmann-like Domain"/>
    <property type="match status" value="1"/>
</dbReference>
<dbReference type="InterPro" id="IPR036615">
    <property type="entry name" value="Mur_ligase_C_dom_sf"/>
</dbReference>
<dbReference type="InterPro" id="IPR050061">
    <property type="entry name" value="MurCDEF_pg_biosynth"/>
</dbReference>